<dbReference type="PANTHER" id="PTHR43586">
    <property type="entry name" value="CYSTEINE DESULFURASE"/>
    <property type="match status" value="1"/>
</dbReference>
<organism evidence="3 4">
    <name type="scientific">Funneliformis geosporum</name>
    <dbReference type="NCBI Taxonomy" id="1117311"/>
    <lineage>
        <taxon>Eukaryota</taxon>
        <taxon>Fungi</taxon>
        <taxon>Fungi incertae sedis</taxon>
        <taxon>Mucoromycota</taxon>
        <taxon>Glomeromycotina</taxon>
        <taxon>Glomeromycetes</taxon>
        <taxon>Glomerales</taxon>
        <taxon>Glomeraceae</taxon>
        <taxon>Funneliformis</taxon>
    </lineage>
</organism>
<evidence type="ECO:0000259" key="2">
    <source>
        <dbReference type="Pfam" id="PF00266"/>
    </source>
</evidence>
<dbReference type="AlphaFoldDB" id="A0A9W4ST97"/>
<dbReference type="InterPro" id="IPR015421">
    <property type="entry name" value="PyrdxlP-dep_Trfase_major"/>
</dbReference>
<feature type="domain" description="Aminotransferase class V" evidence="2">
    <location>
        <begin position="19"/>
        <end position="122"/>
    </location>
</feature>
<evidence type="ECO:0000313" key="3">
    <source>
        <dbReference type="EMBL" id="CAI2178332.1"/>
    </source>
</evidence>
<dbReference type="EMBL" id="CAMKVN010001836">
    <property type="protein sequence ID" value="CAI2178332.1"/>
    <property type="molecule type" value="Genomic_DNA"/>
</dbReference>
<comment type="caution">
    <text evidence="3">The sequence shown here is derived from an EMBL/GenBank/DDBJ whole genome shotgun (WGS) entry which is preliminary data.</text>
</comment>
<accession>A0A9W4ST97</accession>
<name>A0A9W4ST97_9GLOM</name>
<evidence type="ECO:0000313" key="4">
    <source>
        <dbReference type="Proteomes" id="UP001153678"/>
    </source>
</evidence>
<gene>
    <name evidence="3" type="ORF">FWILDA_LOCUS8533</name>
</gene>
<keyword evidence="4" id="KW-1185">Reference proteome</keyword>
<protein>
    <submittedName>
        <fullName evidence="3">3480_t:CDS:1</fullName>
    </submittedName>
</protein>
<dbReference type="Gene3D" id="3.40.640.10">
    <property type="entry name" value="Type I PLP-dependent aspartate aminotransferase-like (Major domain)"/>
    <property type="match status" value="1"/>
</dbReference>
<reference evidence="3" key="1">
    <citation type="submission" date="2022-08" db="EMBL/GenBank/DDBJ databases">
        <authorList>
            <person name="Kallberg Y."/>
            <person name="Tangrot J."/>
            <person name="Rosling A."/>
        </authorList>
    </citation>
    <scope>NUCLEOTIDE SEQUENCE</scope>
    <source>
        <strain evidence="3">Wild A</strain>
    </source>
</reference>
<proteinExistence type="predicted"/>
<dbReference type="InterPro" id="IPR015422">
    <property type="entry name" value="PyrdxlP-dep_Trfase_small"/>
</dbReference>
<evidence type="ECO:0000256" key="1">
    <source>
        <dbReference type="ARBA" id="ARBA00022898"/>
    </source>
</evidence>
<dbReference type="SUPFAM" id="SSF53383">
    <property type="entry name" value="PLP-dependent transferases"/>
    <property type="match status" value="1"/>
</dbReference>
<dbReference type="Pfam" id="PF00266">
    <property type="entry name" value="Aminotran_5"/>
    <property type="match status" value="1"/>
</dbReference>
<dbReference type="Gene3D" id="3.90.1150.10">
    <property type="entry name" value="Aspartate Aminotransferase, domain 1"/>
    <property type="match status" value="1"/>
</dbReference>
<dbReference type="InterPro" id="IPR015424">
    <property type="entry name" value="PyrdxlP-dep_Trfase"/>
</dbReference>
<keyword evidence="1" id="KW-0663">Pyridoxal phosphate</keyword>
<dbReference type="Proteomes" id="UP001153678">
    <property type="component" value="Unassembled WGS sequence"/>
</dbReference>
<dbReference type="OrthoDB" id="420046at2759"/>
<dbReference type="PANTHER" id="PTHR43586:SF8">
    <property type="entry name" value="CYSTEINE DESULFURASE 1, CHLOROPLASTIC"/>
    <property type="match status" value="1"/>
</dbReference>
<dbReference type="InterPro" id="IPR000192">
    <property type="entry name" value="Aminotrans_V_dom"/>
</dbReference>
<sequence>MDNKIRQLFPLFIHQKNLVYLDSAATSLKPLEVIRAISSYYEKYSINSHSESNNSLSNKVRDTIQQTRQLIAQKIKAQIEEIIFLPSTTYSLNILALSLEHYLEEGDKIFLTHLEHSSNCYP</sequence>